<evidence type="ECO:0008006" key="11">
    <source>
        <dbReference type="Google" id="ProtNLM"/>
    </source>
</evidence>
<dbReference type="AlphaFoldDB" id="A0AAV1AJF2"/>
<feature type="repeat" description="WD" evidence="7">
    <location>
        <begin position="460"/>
        <end position="486"/>
    </location>
</feature>
<comment type="subcellular location">
    <subcellularLocation>
        <location evidence="1">Membrane</location>
    </subcellularLocation>
</comment>
<dbReference type="Gene3D" id="2.130.10.10">
    <property type="entry name" value="YVTN repeat-like/Quinoprotein amine dehydrogenase"/>
    <property type="match status" value="1"/>
</dbReference>
<keyword evidence="3" id="KW-0732">Signal</keyword>
<dbReference type="Gene3D" id="3.80.10.10">
    <property type="entry name" value="Ribonuclease Inhibitor"/>
    <property type="match status" value="3"/>
</dbReference>
<dbReference type="SUPFAM" id="SSF50978">
    <property type="entry name" value="WD40 repeat-like"/>
    <property type="match status" value="1"/>
</dbReference>
<gene>
    <name evidence="9" type="ORF">VFH_IV138240</name>
</gene>
<dbReference type="InterPro" id="IPR001680">
    <property type="entry name" value="WD40_rpt"/>
</dbReference>
<feature type="compositionally biased region" description="Polar residues" evidence="8">
    <location>
        <begin position="616"/>
        <end position="633"/>
    </location>
</feature>
<keyword evidence="10" id="KW-1185">Reference proteome</keyword>
<evidence type="ECO:0000256" key="1">
    <source>
        <dbReference type="ARBA" id="ARBA00004370"/>
    </source>
</evidence>
<feature type="repeat" description="WD" evidence="7">
    <location>
        <begin position="516"/>
        <end position="558"/>
    </location>
</feature>
<dbReference type="PANTHER" id="PTHR48004">
    <property type="entry name" value="OS01G0149700 PROTEIN"/>
    <property type="match status" value="1"/>
</dbReference>
<dbReference type="InterPro" id="IPR032675">
    <property type="entry name" value="LRR_dom_sf"/>
</dbReference>
<dbReference type="SMART" id="SM00320">
    <property type="entry name" value="WD40"/>
    <property type="match status" value="2"/>
</dbReference>
<dbReference type="GO" id="GO:0016020">
    <property type="term" value="C:membrane"/>
    <property type="evidence" value="ECO:0007669"/>
    <property type="project" value="UniProtKB-SubCell"/>
</dbReference>
<dbReference type="InterPro" id="IPR052941">
    <property type="entry name" value="StomDev_PlantInt_Reg"/>
</dbReference>
<accession>A0AAV1AJF2</accession>
<dbReference type="SUPFAM" id="SSF52047">
    <property type="entry name" value="RNI-like"/>
    <property type="match status" value="1"/>
</dbReference>
<dbReference type="Pfam" id="PF13516">
    <property type="entry name" value="LRR_6"/>
    <property type="match status" value="1"/>
</dbReference>
<keyword evidence="7" id="KW-0853">WD repeat</keyword>
<name>A0AAV1AJF2_VICFA</name>
<feature type="compositionally biased region" description="Basic and acidic residues" evidence="8">
    <location>
        <begin position="582"/>
        <end position="591"/>
    </location>
</feature>
<keyword evidence="5" id="KW-0472">Membrane</keyword>
<protein>
    <recommendedName>
        <fullName evidence="11">Leucine-rich repeat and WD repeat-containing protein 1</fullName>
    </recommendedName>
</protein>
<evidence type="ECO:0000256" key="5">
    <source>
        <dbReference type="ARBA" id="ARBA00023136"/>
    </source>
</evidence>
<sequence>MFATLDNRCLKYFWGRLWSDTLLFFCQRGGGGRGNGPSSTFCSWHGVTCGGGGRGNGRVVSLNVTGLCGGELASSIGELSELRVLSIPENIFFGEIPVSLMNLRGLEVLELQGNNFSGNVSLQMSYFESLKLVNLSGNAFSGSIPDGFIFSKNMKIVDLSDNQFSGSILVNDSVGCDSLRHLKLSHNFLTGEIPPQFGKCRNLRTLLVDGNILEGKMPLEIGLAVELRVLDVSQNSLTGRIPELLGNCLKLSVLVLTDLFDDRGGSDAGSLLEDKFRGEFNAFVGDIPHAVLSLSSLKILWAPRANFGRRLPVEWTDSSCSLRILNLAENDVTGVVPASLGMCRNLTFLDLSSNNLEGYFVLDQLRVSWERVVSRVLSATNEEGRVKWENSIEQVTYEEDAIGAEENDERLTKSSNASDKAFEVLKEFCCNGTVVEDPELGQMPSHETTNPKTSLDCSIDTGLFVTGSYDHYVNVWDTNTTQVVVNFKMPGKLELRMYKFGFVNCDIASGAFAHTLSGHRDGVMTVEWSASSEWVLITGGCGGAIRFWDIRRAGCFQVLNQSRTQLGRRPPILKRSSITKESSTKMRDAQKKFVNGSGSGQLPIGRLSSRGPMKQKLQSSQVKGNGCNQVKQW</sequence>
<dbReference type="Pfam" id="PF00560">
    <property type="entry name" value="LRR_1"/>
    <property type="match status" value="3"/>
</dbReference>
<dbReference type="InterPro" id="IPR001611">
    <property type="entry name" value="Leu-rich_rpt"/>
</dbReference>
<keyword evidence="4" id="KW-0677">Repeat</keyword>
<dbReference type="PROSITE" id="PS51450">
    <property type="entry name" value="LRR"/>
    <property type="match status" value="1"/>
</dbReference>
<keyword evidence="2" id="KW-0433">Leucine-rich repeat</keyword>
<proteinExistence type="predicted"/>
<evidence type="ECO:0000256" key="6">
    <source>
        <dbReference type="ARBA" id="ARBA00023180"/>
    </source>
</evidence>
<dbReference type="InterPro" id="IPR036322">
    <property type="entry name" value="WD40_repeat_dom_sf"/>
</dbReference>
<dbReference type="EMBL" id="OX451739">
    <property type="protein sequence ID" value="CAI8609543.1"/>
    <property type="molecule type" value="Genomic_DNA"/>
</dbReference>
<evidence type="ECO:0000313" key="10">
    <source>
        <dbReference type="Proteomes" id="UP001157006"/>
    </source>
</evidence>
<organism evidence="9 10">
    <name type="scientific">Vicia faba</name>
    <name type="common">Broad bean</name>
    <name type="synonym">Faba vulgaris</name>
    <dbReference type="NCBI Taxonomy" id="3906"/>
    <lineage>
        <taxon>Eukaryota</taxon>
        <taxon>Viridiplantae</taxon>
        <taxon>Streptophyta</taxon>
        <taxon>Embryophyta</taxon>
        <taxon>Tracheophyta</taxon>
        <taxon>Spermatophyta</taxon>
        <taxon>Magnoliopsida</taxon>
        <taxon>eudicotyledons</taxon>
        <taxon>Gunneridae</taxon>
        <taxon>Pentapetalae</taxon>
        <taxon>rosids</taxon>
        <taxon>fabids</taxon>
        <taxon>Fabales</taxon>
        <taxon>Fabaceae</taxon>
        <taxon>Papilionoideae</taxon>
        <taxon>50 kb inversion clade</taxon>
        <taxon>NPAAA clade</taxon>
        <taxon>Hologalegina</taxon>
        <taxon>IRL clade</taxon>
        <taxon>Fabeae</taxon>
        <taxon>Vicia</taxon>
    </lineage>
</organism>
<dbReference type="Pfam" id="PF00400">
    <property type="entry name" value="WD40"/>
    <property type="match status" value="2"/>
</dbReference>
<dbReference type="FunFam" id="3.80.10.10:FF:000041">
    <property type="entry name" value="LRR receptor-like serine/threonine-protein kinase ERECTA"/>
    <property type="match status" value="2"/>
</dbReference>
<dbReference type="Proteomes" id="UP001157006">
    <property type="component" value="Chromosome 4"/>
</dbReference>
<keyword evidence="6" id="KW-0325">Glycoprotein</keyword>
<evidence type="ECO:0000256" key="7">
    <source>
        <dbReference type="PROSITE-ProRule" id="PRU00221"/>
    </source>
</evidence>
<evidence type="ECO:0000256" key="2">
    <source>
        <dbReference type="ARBA" id="ARBA00022614"/>
    </source>
</evidence>
<evidence type="ECO:0000256" key="3">
    <source>
        <dbReference type="ARBA" id="ARBA00022729"/>
    </source>
</evidence>
<feature type="region of interest" description="Disordered" evidence="8">
    <location>
        <begin position="569"/>
        <end position="633"/>
    </location>
</feature>
<dbReference type="PROSITE" id="PS50082">
    <property type="entry name" value="WD_REPEATS_2"/>
    <property type="match status" value="2"/>
</dbReference>
<dbReference type="PROSITE" id="PS50294">
    <property type="entry name" value="WD_REPEATS_REGION"/>
    <property type="match status" value="1"/>
</dbReference>
<evidence type="ECO:0000313" key="9">
    <source>
        <dbReference type="EMBL" id="CAI8609543.1"/>
    </source>
</evidence>
<dbReference type="PANTHER" id="PTHR48004:SF59">
    <property type="entry name" value="LEUCINE-RICH REPEAT-CONTAINING N-TERMINAL PLANT-TYPE DOMAIN-CONTAINING PROTEIN"/>
    <property type="match status" value="1"/>
</dbReference>
<dbReference type="InterPro" id="IPR015943">
    <property type="entry name" value="WD40/YVTN_repeat-like_dom_sf"/>
</dbReference>
<evidence type="ECO:0000256" key="8">
    <source>
        <dbReference type="SAM" id="MobiDB-lite"/>
    </source>
</evidence>
<reference evidence="9 10" key="1">
    <citation type="submission" date="2023-01" db="EMBL/GenBank/DDBJ databases">
        <authorList>
            <person name="Kreplak J."/>
        </authorList>
    </citation>
    <scope>NUCLEOTIDE SEQUENCE [LARGE SCALE GENOMIC DNA]</scope>
</reference>
<evidence type="ECO:0000256" key="4">
    <source>
        <dbReference type="ARBA" id="ARBA00022737"/>
    </source>
</evidence>